<gene>
    <name evidence="10" type="ORF">LNP07_01860</name>
</gene>
<dbReference type="RefSeq" id="WP_248601483.1">
    <property type="nucleotide sequence ID" value="NZ_JAJIAO010000001.1"/>
</dbReference>
<feature type="signal peptide" evidence="8">
    <location>
        <begin position="1"/>
        <end position="27"/>
    </location>
</feature>
<name>A0ABT0I0C6_9LACO</name>
<evidence type="ECO:0000256" key="6">
    <source>
        <dbReference type="ARBA" id="ARBA00022837"/>
    </source>
</evidence>
<dbReference type="CDD" id="cd04056">
    <property type="entry name" value="Peptidases_S53"/>
    <property type="match status" value="1"/>
</dbReference>
<evidence type="ECO:0000256" key="4">
    <source>
        <dbReference type="ARBA" id="ARBA00022801"/>
    </source>
</evidence>
<proteinExistence type="predicted"/>
<dbReference type="InterPro" id="IPR015366">
    <property type="entry name" value="S53_propep"/>
</dbReference>
<evidence type="ECO:0000256" key="8">
    <source>
        <dbReference type="SAM" id="SignalP"/>
    </source>
</evidence>
<evidence type="ECO:0000256" key="2">
    <source>
        <dbReference type="ARBA" id="ARBA00022670"/>
    </source>
</evidence>
<dbReference type="PANTHER" id="PTHR14218:SF15">
    <property type="entry name" value="TRIPEPTIDYL-PEPTIDASE 1"/>
    <property type="match status" value="1"/>
</dbReference>
<feature type="chain" id="PRO_5046899912" evidence="8">
    <location>
        <begin position="28"/>
        <end position="601"/>
    </location>
</feature>
<dbReference type="InterPro" id="IPR036852">
    <property type="entry name" value="Peptidase_S8/S53_dom_sf"/>
</dbReference>
<dbReference type="Proteomes" id="UP001522905">
    <property type="component" value="Unassembled WGS sequence"/>
</dbReference>
<dbReference type="SUPFAM" id="SSF52743">
    <property type="entry name" value="Subtilisin-like"/>
    <property type="match status" value="1"/>
</dbReference>
<evidence type="ECO:0000313" key="10">
    <source>
        <dbReference type="EMBL" id="MCK8624270.1"/>
    </source>
</evidence>
<keyword evidence="8" id="KW-0732">Signal</keyword>
<organism evidence="10 11">
    <name type="scientific">Apilactobacillus xinyiensis</name>
    <dbReference type="NCBI Taxonomy" id="2841032"/>
    <lineage>
        <taxon>Bacteria</taxon>
        <taxon>Bacillati</taxon>
        <taxon>Bacillota</taxon>
        <taxon>Bacilli</taxon>
        <taxon>Lactobacillales</taxon>
        <taxon>Lactobacillaceae</taxon>
        <taxon>Apilactobacillus</taxon>
    </lineage>
</organism>
<dbReference type="EMBL" id="JAJIAO010000001">
    <property type="protein sequence ID" value="MCK8624270.1"/>
    <property type="molecule type" value="Genomic_DNA"/>
</dbReference>
<dbReference type="SUPFAM" id="SSF54897">
    <property type="entry name" value="Protease propeptides/inhibitors"/>
    <property type="match status" value="1"/>
</dbReference>
<evidence type="ECO:0000256" key="5">
    <source>
        <dbReference type="ARBA" id="ARBA00022825"/>
    </source>
</evidence>
<keyword evidence="7" id="KW-0865">Zymogen</keyword>
<dbReference type="SMART" id="SM00944">
    <property type="entry name" value="Pro-kuma_activ"/>
    <property type="match status" value="1"/>
</dbReference>
<evidence type="ECO:0000259" key="9">
    <source>
        <dbReference type="PROSITE" id="PS51695"/>
    </source>
</evidence>
<dbReference type="PROSITE" id="PS51695">
    <property type="entry name" value="SEDOLISIN"/>
    <property type="match status" value="1"/>
</dbReference>
<keyword evidence="11" id="KW-1185">Reference proteome</keyword>
<comment type="cofactor">
    <cofactor evidence="1">
        <name>Ca(2+)</name>
        <dbReference type="ChEBI" id="CHEBI:29108"/>
    </cofactor>
</comment>
<reference evidence="10 11" key="1">
    <citation type="submission" date="2021-11" db="EMBL/GenBank/DDBJ databases">
        <title>Comparative genomics of bee honey and flower isolates.</title>
        <authorList>
            <person name="Bechtner J.D."/>
            <person name="Gallus M.K."/>
            <person name="Ehrmann M."/>
        </authorList>
    </citation>
    <scope>NUCLEOTIDE SEQUENCE [LARGE SCALE GENOMIC DNA]</scope>
    <source>
        <strain evidence="10 11">M161</strain>
    </source>
</reference>
<evidence type="ECO:0000256" key="7">
    <source>
        <dbReference type="ARBA" id="ARBA00023145"/>
    </source>
</evidence>
<dbReference type="Gene3D" id="3.40.50.200">
    <property type="entry name" value="Peptidase S8/S53 domain"/>
    <property type="match status" value="1"/>
</dbReference>
<evidence type="ECO:0000313" key="11">
    <source>
        <dbReference type="Proteomes" id="UP001522905"/>
    </source>
</evidence>
<keyword evidence="4" id="KW-0378">Hydrolase</keyword>
<keyword evidence="5" id="KW-0720">Serine protease</keyword>
<dbReference type="InterPro" id="IPR030400">
    <property type="entry name" value="Sedolisin_dom"/>
</dbReference>
<dbReference type="PANTHER" id="PTHR14218">
    <property type="entry name" value="PROTEASE S8 TRIPEPTIDYL PEPTIDASE I CLN2"/>
    <property type="match status" value="1"/>
</dbReference>
<keyword evidence="3" id="KW-0479">Metal-binding</keyword>
<evidence type="ECO:0000256" key="1">
    <source>
        <dbReference type="ARBA" id="ARBA00001913"/>
    </source>
</evidence>
<dbReference type="Pfam" id="PF09286">
    <property type="entry name" value="Pro-kuma_activ"/>
    <property type="match status" value="1"/>
</dbReference>
<accession>A0ABT0I0C6</accession>
<dbReference type="InterPro" id="IPR050819">
    <property type="entry name" value="Tripeptidyl-peptidase_I"/>
</dbReference>
<protein>
    <submittedName>
        <fullName evidence="10">S53 family peptidase</fullName>
    </submittedName>
</protein>
<sequence>MHNKNKAIISCLSILMAIASFNFNVSAKNNKSKKIKVTNKVKMAKNQGNSQNLSFSIIMKTKGNLDDYIYKTTNHNSSYYRKYLTPNQFSYKYGANKAHLNQFQKYLHKYKIKTNFYPGNLVLKVNGSVSNLQKAFKFKLVKANVNGAYALKPNHKLTFPKSVKNSVIDYVGIDSSTQLKSNLITSNASTNSENNMQNNGPQKFIKRYNVSPLYNNDNRGQGQSIDIISFAGIDKNAAKSYWNSMGIKYNPNRIHIYNTDGKHIYNNDTLETTMDVEQAGAISPKANINVYLAQPSIEGMVSNLATAISSNKSGSIAISWGESESALKHDMQAGLISKKYNDILNALLKQAAAQGISVFAASGDYGAYDGLPNGYTNLSVDSPSSSPYVTATGATTLPSSTFNVKNERAWSNDYLYSYFNKNKDMFKNQYAWMKAYFAGTGGGFSILNGLPNYQNVSGVGSYSANKLWESDGKYLYQLKDAKRVSGTNSGRNVPDISANGDPSTGYSIYNAGVWQVGGGTSVVAPQIAGVNALISSKIGKRTGFWNPQIYRFANDSNSPFTPLNSTNDNSNIYYTGQNGKLYNQATGLGTVNFNSLYDKMK</sequence>
<keyword evidence="6" id="KW-0106">Calcium</keyword>
<comment type="caution">
    <text evidence="10">The sequence shown here is derived from an EMBL/GenBank/DDBJ whole genome shotgun (WGS) entry which is preliminary data.</text>
</comment>
<keyword evidence="2" id="KW-0645">Protease</keyword>
<evidence type="ECO:0000256" key="3">
    <source>
        <dbReference type="ARBA" id="ARBA00022723"/>
    </source>
</evidence>
<feature type="domain" description="Peptidase S53" evidence="9">
    <location>
        <begin position="198"/>
        <end position="601"/>
    </location>
</feature>